<dbReference type="AlphaFoldDB" id="A0A542EK81"/>
<dbReference type="GO" id="GO:0046872">
    <property type="term" value="F:metal ion binding"/>
    <property type="evidence" value="ECO:0007669"/>
    <property type="project" value="UniProtKB-KW"/>
</dbReference>
<dbReference type="Pfam" id="PF00962">
    <property type="entry name" value="A_deaminase"/>
    <property type="match status" value="1"/>
</dbReference>
<evidence type="ECO:0000256" key="4">
    <source>
        <dbReference type="ARBA" id="ARBA00022801"/>
    </source>
</evidence>
<evidence type="ECO:0000313" key="7">
    <source>
        <dbReference type="EMBL" id="TQJ15749.1"/>
    </source>
</evidence>
<sequence length="353" mass="38400">MAATKDATTDDTTRGRSLLTLPKAHLHLHFTGSMRIETVREMADKHGLRLPNALTRDYPPQLSGVDDRGWFRFQRLYDAARACVRDEQDMRRIVREAAQDDAAEGSKWLEIQVDPTSYAGFVGGITPMLEIVIDEAKAASSDLGIGVGVLVAASRIKHPYDARTLARLAVQHAGDVLAFGLSNDERRGNTEDFAPAFRIAHAGGLASVPHSGELLGPQAISETIDSLGPQRLGHGVRAAESDVVLERVLDNDIALEVCPGSNLALGVYSRPEDVPLRQLFDAGATIALGADDPLLFDNRLAAQYETARTVHGFSDEELAELARHSIRASFAPDDSKREMFAEVDAWLTESPQN</sequence>
<dbReference type="PROSITE" id="PS00485">
    <property type="entry name" value="A_DEAMINASE"/>
    <property type="match status" value="1"/>
</dbReference>
<reference evidence="7 8" key="1">
    <citation type="submission" date="2019-06" db="EMBL/GenBank/DDBJ databases">
        <title>Sequencing the genomes of 1000 actinobacteria strains.</title>
        <authorList>
            <person name="Klenk H.-P."/>
        </authorList>
    </citation>
    <scope>NUCLEOTIDE SEQUENCE [LARGE SCALE GENOMIC DNA]</scope>
    <source>
        <strain evidence="7 8">DSM 19828</strain>
    </source>
</reference>
<dbReference type="SUPFAM" id="SSF51556">
    <property type="entry name" value="Metallo-dependent hydrolases"/>
    <property type="match status" value="1"/>
</dbReference>
<dbReference type="RefSeq" id="WP_141929213.1">
    <property type="nucleotide sequence ID" value="NZ_BAABCI010000023.1"/>
</dbReference>
<comment type="caution">
    <text evidence="7">The sequence shown here is derived from an EMBL/GenBank/DDBJ whole genome shotgun (WGS) entry which is preliminary data.</text>
</comment>
<keyword evidence="3" id="KW-0479">Metal-binding</keyword>
<dbReference type="NCBIfam" id="NF006849">
    <property type="entry name" value="PRK09358.1-5"/>
    <property type="match status" value="1"/>
</dbReference>
<name>A0A542EK81_9MICO</name>
<feature type="domain" description="Adenosine deaminase" evidence="6">
    <location>
        <begin position="22"/>
        <end position="346"/>
    </location>
</feature>
<evidence type="ECO:0000256" key="2">
    <source>
        <dbReference type="ARBA" id="ARBA00006676"/>
    </source>
</evidence>
<dbReference type="Gene3D" id="3.20.20.140">
    <property type="entry name" value="Metal-dependent hydrolases"/>
    <property type="match status" value="1"/>
</dbReference>
<organism evidence="7 8">
    <name type="scientific">Yimella lutea</name>
    <dbReference type="NCBI Taxonomy" id="587872"/>
    <lineage>
        <taxon>Bacteria</taxon>
        <taxon>Bacillati</taxon>
        <taxon>Actinomycetota</taxon>
        <taxon>Actinomycetes</taxon>
        <taxon>Micrococcales</taxon>
        <taxon>Dermacoccaceae</taxon>
        <taxon>Yimella</taxon>
    </lineage>
</organism>
<evidence type="ECO:0000256" key="5">
    <source>
        <dbReference type="ARBA" id="ARBA00022833"/>
    </source>
</evidence>
<evidence type="ECO:0000256" key="3">
    <source>
        <dbReference type="ARBA" id="ARBA00022723"/>
    </source>
</evidence>
<accession>A0A542EK81</accession>
<evidence type="ECO:0000256" key="1">
    <source>
        <dbReference type="ARBA" id="ARBA00001947"/>
    </source>
</evidence>
<proteinExistence type="inferred from homology"/>
<dbReference type="InterPro" id="IPR032466">
    <property type="entry name" value="Metal_Hydrolase"/>
</dbReference>
<protein>
    <submittedName>
        <fullName evidence="7">Adenosine deaminase</fullName>
    </submittedName>
</protein>
<keyword evidence="4" id="KW-0378">Hydrolase</keyword>
<evidence type="ECO:0000313" key="8">
    <source>
        <dbReference type="Proteomes" id="UP000320806"/>
    </source>
</evidence>
<comment type="cofactor">
    <cofactor evidence="1">
        <name>Zn(2+)</name>
        <dbReference type="ChEBI" id="CHEBI:29105"/>
    </cofactor>
</comment>
<dbReference type="GO" id="GO:0019239">
    <property type="term" value="F:deaminase activity"/>
    <property type="evidence" value="ECO:0007669"/>
    <property type="project" value="InterPro"/>
</dbReference>
<evidence type="ECO:0000259" key="6">
    <source>
        <dbReference type="Pfam" id="PF00962"/>
    </source>
</evidence>
<dbReference type="Proteomes" id="UP000320806">
    <property type="component" value="Unassembled WGS sequence"/>
</dbReference>
<dbReference type="InterPro" id="IPR006330">
    <property type="entry name" value="Ado/ade_deaminase"/>
</dbReference>
<dbReference type="InterPro" id="IPR001365">
    <property type="entry name" value="A_deaminase_dom"/>
</dbReference>
<dbReference type="OrthoDB" id="9779574at2"/>
<keyword evidence="8" id="KW-1185">Reference proteome</keyword>
<dbReference type="NCBIfam" id="TIGR01430">
    <property type="entry name" value="aden_deam"/>
    <property type="match status" value="1"/>
</dbReference>
<comment type="similarity">
    <text evidence="2">Belongs to the metallo-dependent hydrolases superfamily. Adenosine and AMP deaminases family.</text>
</comment>
<dbReference type="EMBL" id="VFMO01000001">
    <property type="protein sequence ID" value="TQJ15749.1"/>
    <property type="molecule type" value="Genomic_DNA"/>
</dbReference>
<dbReference type="PANTHER" id="PTHR43114:SF6">
    <property type="entry name" value="ADENINE DEAMINASE"/>
    <property type="match status" value="1"/>
</dbReference>
<keyword evidence="5" id="KW-0862">Zinc</keyword>
<gene>
    <name evidence="7" type="ORF">FB459_3315</name>
</gene>
<dbReference type="PANTHER" id="PTHR43114">
    <property type="entry name" value="ADENINE DEAMINASE"/>
    <property type="match status" value="1"/>
</dbReference>
<dbReference type="GO" id="GO:0009168">
    <property type="term" value="P:purine ribonucleoside monophosphate biosynthetic process"/>
    <property type="evidence" value="ECO:0007669"/>
    <property type="project" value="InterPro"/>
</dbReference>
<dbReference type="InterPro" id="IPR006650">
    <property type="entry name" value="A/AMP_deam_AS"/>
</dbReference>
<dbReference type="GO" id="GO:0016814">
    <property type="term" value="F:hydrolase activity, acting on carbon-nitrogen (but not peptide) bonds, in cyclic amidines"/>
    <property type="evidence" value="ECO:0007669"/>
    <property type="project" value="UniProtKB-ARBA"/>
</dbReference>